<accession>A0A1B0AA41</accession>
<evidence type="ECO:0000313" key="2">
    <source>
        <dbReference type="Proteomes" id="UP000092445"/>
    </source>
</evidence>
<name>A0A1B0AA41_GLOPL</name>
<dbReference type="VEuPathDB" id="VectorBase:GPAI039076"/>
<organism evidence="1 2">
    <name type="scientific">Glossina pallidipes</name>
    <name type="common">Tsetse fly</name>
    <dbReference type="NCBI Taxonomy" id="7398"/>
    <lineage>
        <taxon>Eukaryota</taxon>
        <taxon>Metazoa</taxon>
        <taxon>Ecdysozoa</taxon>
        <taxon>Arthropoda</taxon>
        <taxon>Hexapoda</taxon>
        <taxon>Insecta</taxon>
        <taxon>Pterygota</taxon>
        <taxon>Neoptera</taxon>
        <taxon>Endopterygota</taxon>
        <taxon>Diptera</taxon>
        <taxon>Brachycera</taxon>
        <taxon>Muscomorpha</taxon>
        <taxon>Hippoboscoidea</taxon>
        <taxon>Glossinidae</taxon>
        <taxon>Glossina</taxon>
    </lineage>
</organism>
<proteinExistence type="predicted"/>
<dbReference type="AlphaFoldDB" id="A0A1B0AA41"/>
<dbReference type="Proteomes" id="UP000092445">
    <property type="component" value="Unassembled WGS sequence"/>
</dbReference>
<reference evidence="1" key="2">
    <citation type="submission" date="2020-05" db="UniProtKB">
        <authorList>
            <consortium name="EnsemblMetazoa"/>
        </authorList>
    </citation>
    <scope>IDENTIFICATION</scope>
    <source>
        <strain evidence="1">IAEA</strain>
    </source>
</reference>
<dbReference type="EnsemblMetazoa" id="GPAI039076-RA">
    <property type="protein sequence ID" value="GPAI039076-PA"/>
    <property type="gene ID" value="GPAI039076"/>
</dbReference>
<sequence length="120" mass="13461">MFTTQTNITSKCTTLCLATVENNSSFKNAIICGVRTDTITIKLQKKANNDDYTALSICPRSEAYYIETPSLHFLSLVDLEGSDLVLTSIFKVKAYKQGYNQRERANNIVHIKVVRIQGIP</sequence>
<protein>
    <submittedName>
        <fullName evidence="1">Uncharacterized protein</fullName>
    </submittedName>
</protein>
<reference evidence="2" key="1">
    <citation type="submission" date="2014-03" db="EMBL/GenBank/DDBJ databases">
        <authorList>
            <person name="Aksoy S."/>
            <person name="Warren W."/>
            <person name="Wilson R.K."/>
        </authorList>
    </citation>
    <scope>NUCLEOTIDE SEQUENCE [LARGE SCALE GENOMIC DNA]</scope>
    <source>
        <strain evidence="2">IAEA</strain>
    </source>
</reference>
<keyword evidence="2" id="KW-1185">Reference proteome</keyword>
<evidence type="ECO:0000313" key="1">
    <source>
        <dbReference type="EnsemblMetazoa" id="GPAI039076-PA"/>
    </source>
</evidence>